<keyword evidence="4 9" id="KW-0547">Nucleotide-binding</keyword>
<comment type="catalytic activity">
    <reaction evidence="8">
        <text>L-seryl-[protein] + ATP = O-phospho-L-seryl-[protein] + ADP + H(+)</text>
        <dbReference type="Rhea" id="RHEA:17989"/>
        <dbReference type="Rhea" id="RHEA-COMP:9863"/>
        <dbReference type="Rhea" id="RHEA-COMP:11604"/>
        <dbReference type="ChEBI" id="CHEBI:15378"/>
        <dbReference type="ChEBI" id="CHEBI:29999"/>
        <dbReference type="ChEBI" id="CHEBI:30616"/>
        <dbReference type="ChEBI" id="CHEBI:83421"/>
        <dbReference type="ChEBI" id="CHEBI:456216"/>
        <dbReference type="EC" id="2.7.11.1"/>
    </reaction>
</comment>
<dbReference type="EC" id="2.7.11.1" evidence="1"/>
<evidence type="ECO:0000256" key="6">
    <source>
        <dbReference type="ARBA" id="ARBA00022840"/>
    </source>
</evidence>
<comment type="catalytic activity">
    <reaction evidence="7">
        <text>L-threonyl-[protein] + ATP = O-phospho-L-threonyl-[protein] + ADP + H(+)</text>
        <dbReference type="Rhea" id="RHEA:46608"/>
        <dbReference type="Rhea" id="RHEA-COMP:11060"/>
        <dbReference type="Rhea" id="RHEA-COMP:11605"/>
        <dbReference type="ChEBI" id="CHEBI:15378"/>
        <dbReference type="ChEBI" id="CHEBI:30013"/>
        <dbReference type="ChEBI" id="CHEBI:30616"/>
        <dbReference type="ChEBI" id="CHEBI:61977"/>
        <dbReference type="ChEBI" id="CHEBI:456216"/>
        <dbReference type="EC" id="2.7.11.1"/>
    </reaction>
</comment>
<feature type="domain" description="Protein kinase" evidence="11">
    <location>
        <begin position="24"/>
        <end position="302"/>
    </location>
</feature>
<evidence type="ECO:0000256" key="1">
    <source>
        <dbReference type="ARBA" id="ARBA00012513"/>
    </source>
</evidence>
<evidence type="ECO:0000256" key="2">
    <source>
        <dbReference type="ARBA" id="ARBA00022527"/>
    </source>
</evidence>
<dbReference type="SMART" id="SM00220">
    <property type="entry name" value="S_TKc"/>
    <property type="match status" value="1"/>
</dbReference>
<dbReference type="Gene3D" id="1.10.510.10">
    <property type="entry name" value="Transferase(Phosphotransferase) domain 1"/>
    <property type="match status" value="1"/>
</dbReference>
<dbReference type="GO" id="GO:0004674">
    <property type="term" value="F:protein serine/threonine kinase activity"/>
    <property type="evidence" value="ECO:0007669"/>
    <property type="project" value="UniProtKB-KW"/>
</dbReference>
<feature type="binding site" evidence="9">
    <location>
        <position position="53"/>
    </location>
    <ligand>
        <name>ATP</name>
        <dbReference type="ChEBI" id="CHEBI:30616"/>
    </ligand>
</feature>
<name>A0A813DHZ4_POLGL</name>
<dbReference type="InterPro" id="IPR051131">
    <property type="entry name" value="NEK_Ser/Thr_kinase_NIMA"/>
</dbReference>
<evidence type="ECO:0000256" key="10">
    <source>
        <dbReference type="SAM" id="MobiDB-lite"/>
    </source>
</evidence>
<evidence type="ECO:0000256" key="4">
    <source>
        <dbReference type="ARBA" id="ARBA00022741"/>
    </source>
</evidence>
<feature type="region of interest" description="Disordered" evidence="10">
    <location>
        <begin position="516"/>
        <end position="578"/>
    </location>
</feature>
<protein>
    <recommendedName>
        <fullName evidence="1">non-specific serine/threonine protein kinase</fullName>
        <ecNumber evidence="1">2.7.11.1</ecNumber>
    </recommendedName>
</protein>
<evidence type="ECO:0000259" key="11">
    <source>
        <dbReference type="PROSITE" id="PS50011"/>
    </source>
</evidence>
<evidence type="ECO:0000256" key="3">
    <source>
        <dbReference type="ARBA" id="ARBA00022679"/>
    </source>
</evidence>
<dbReference type="Proteomes" id="UP000654075">
    <property type="component" value="Unassembled WGS sequence"/>
</dbReference>
<comment type="caution">
    <text evidence="12">The sequence shown here is derived from an EMBL/GenBank/DDBJ whole genome shotgun (WGS) entry which is preliminary data.</text>
</comment>
<dbReference type="PANTHER" id="PTHR44899">
    <property type="entry name" value="CAMK FAMILY PROTEIN KINASE"/>
    <property type="match status" value="1"/>
</dbReference>
<dbReference type="PROSITE" id="PS00108">
    <property type="entry name" value="PROTEIN_KINASE_ST"/>
    <property type="match status" value="1"/>
</dbReference>
<gene>
    <name evidence="12" type="ORF">PGLA1383_LOCUS7355</name>
</gene>
<dbReference type="PROSITE" id="PS50011">
    <property type="entry name" value="PROTEIN_KINASE_DOM"/>
    <property type="match status" value="1"/>
</dbReference>
<dbReference type="InterPro" id="IPR008271">
    <property type="entry name" value="Ser/Thr_kinase_AS"/>
</dbReference>
<dbReference type="EMBL" id="CAJNNV010003206">
    <property type="protein sequence ID" value="CAE8588560.1"/>
    <property type="molecule type" value="Genomic_DNA"/>
</dbReference>
<sequence length="796" mass="86518">VPISSGVGALRDSSTAGVGALADYVKVRTVGRGSFGEALLVKHRTTGHHCVLKRVRVEAAGNAGEPGSAAESAAREAEVLQRLRHPHIVEFLAAFVDNKRDASGETLCLLMSYCEGGDVQQRLQRYRKEGRRMPETTVIRWFDQLCSAVFYVHKHQVLHRDLKPSNIFLTGRGSTGGDEEESVAIGDFGVSRPLTHAMELVTTMVGTPCYLSPEVCKGKPYSYKSDIWSLGCVLFEMMALRPPFGTAPNLEALVTRIVKADFTMPEGLAAEYPEASRCCRAMLRQQADRRPTSHALLNRPRLRPPTYELPGLNLPAEAPTAPPASFVVAAQATAAAAAAAASLAPRANGRAKLASRILEAWSEAEPSKIALPRQVRSRRESWGHPSQRQCRQQRQWQQQQLLWPLHGTLRFDEPALVPAAMAAGRLSQLCQQLGLRLECQFLDFSWLGVGTRMKEQRSQKLAGGCASRQELLAQAEQNRIGARGDKTKLHTPRGEWKAEIYWPGFPVMVQVDDKFSPRSWPLPQPQPSATSSRPQPPKIAELESLRAATGDVSEDSLPPRGPSDMGGTPSEGSWSEAAVALAGQHSPRQWIQPALPIPNFAFGRGVVRSTSGPSGPSAQARVDVYTSAPMSARGRPNSNSNSNSNSNLTNSNNNSNNRHSNNSSSNNNSNNNYKSLEPHLDVAYQTGTAGGTFEAVVDESKRSVSIGDRIEGIRACLEARMGTQKFQKLYKTLAKDEAVANSMAESPVPWPRDSSMVLPEDMDEAFVGVGDGGPDDTMSLAPLVAKLVACEQSYFS</sequence>
<dbReference type="SUPFAM" id="SSF56112">
    <property type="entry name" value="Protein kinase-like (PK-like)"/>
    <property type="match status" value="1"/>
</dbReference>
<evidence type="ECO:0000256" key="5">
    <source>
        <dbReference type="ARBA" id="ARBA00022777"/>
    </source>
</evidence>
<dbReference type="Pfam" id="PF00069">
    <property type="entry name" value="Pkinase"/>
    <property type="match status" value="1"/>
</dbReference>
<dbReference type="GO" id="GO:0005524">
    <property type="term" value="F:ATP binding"/>
    <property type="evidence" value="ECO:0007669"/>
    <property type="project" value="UniProtKB-UniRule"/>
</dbReference>
<accession>A0A813DHZ4</accession>
<dbReference type="AlphaFoldDB" id="A0A813DHZ4"/>
<keyword evidence="5" id="KW-0418">Kinase</keyword>
<evidence type="ECO:0000256" key="9">
    <source>
        <dbReference type="PROSITE-ProRule" id="PRU10141"/>
    </source>
</evidence>
<keyword evidence="2" id="KW-0723">Serine/threonine-protein kinase</keyword>
<dbReference type="PANTHER" id="PTHR44899:SF3">
    <property type="entry name" value="SERINE_THREONINE-PROTEIN KINASE NEK1"/>
    <property type="match status" value="1"/>
</dbReference>
<evidence type="ECO:0000313" key="12">
    <source>
        <dbReference type="EMBL" id="CAE8588560.1"/>
    </source>
</evidence>
<evidence type="ECO:0000256" key="8">
    <source>
        <dbReference type="ARBA" id="ARBA00048679"/>
    </source>
</evidence>
<keyword evidence="3" id="KW-0808">Transferase</keyword>
<feature type="non-terminal residue" evidence="12">
    <location>
        <position position="1"/>
    </location>
</feature>
<proteinExistence type="predicted"/>
<reference evidence="12" key="1">
    <citation type="submission" date="2021-02" db="EMBL/GenBank/DDBJ databases">
        <authorList>
            <person name="Dougan E. K."/>
            <person name="Rhodes N."/>
            <person name="Thang M."/>
            <person name="Chan C."/>
        </authorList>
    </citation>
    <scope>NUCLEOTIDE SEQUENCE</scope>
</reference>
<dbReference type="PROSITE" id="PS00107">
    <property type="entry name" value="PROTEIN_KINASE_ATP"/>
    <property type="match status" value="1"/>
</dbReference>
<evidence type="ECO:0000256" key="7">
    <source>
        <dbReference type="ARBA" id="ARBA00047899"/>
    </source>
</evidence>
<feature type="compositionally biased region" description="Low complexity" evidence="10">
    <location>
        <begin position="637"/>
        <end position="672"/>
    </location>
</feature>
<keyword evidence="6 9" id="KW-0067">ATP-binding</keyword>
<feature type="region of interest" description="Disordered" evidence="10">
    <location>
        <begin position="629"/>
        <end position="675"/>
    </location>
</feature>
<organism evidence="12 13">
    <name type="scientific">Polarella glacialis</name>
    <name type="common">Dinoflagellate</name>
    <dbReference type="NCBI Taxonomy" id="89957"/>
    <lineage>
        <taxon>Eukaryota</taxon>
        <taxon>Sar</taxon>
        <taxon>Alveolata</taxon>
        <taxon>Dinophyceae</taxon>
        <taxon>Suessiales</taxon>
        <taxon>Suessiaceae</taxon>
        <taxon>Polarella</taxon>
    </lineage>
</organism>
<dbReference type="InterPro" id="IPR017441">
    <property type="entry name" value="Protein_kinase_ATP_BS"/>
</dbReference>
<dbReference type="InterPro" id="IPR011009">
    <property type="entry name" value="Kinase-like_dom_sf"/>
</dbReference>
<dbReference type="InterPro" id="IPR000719">
    <property type="entry name" value="Prot_kinase_dom"/>
</dbReference>
<dbReference type="OrthoDB" id="248923at2759"/>
<evidence type="ECO:0000313" key="13">
    <source>
        <dbReference type="Proteomes" id="UP000654075"/>
    </source>
</evidence>
<keyword evidence="13" id="KW-1185">Reference proteome</keyword>